<protein>
    <recommendedName>
        <fullName evidence="4">SAUR-like auxin-responsive protein family</fullName>
    </recommendedName>
</protein>
<accession>A0AAV1AZK0</accession>
<reference evidence="2 3" key="1">
    <citation type="submission" date="2023-01" db="EMBL/GenBank/DDBJ databases">
        <authorList>
            <person name="Kreplak J."/>
        </authorList>
    </citation>
    <scope>NUCLEOTIDE SEQUENCE [LARGE SCALE GENOMIC DNA]</scope>
</reference>
<dbReference type="EMBL" id="OX451740">
    <property type="protein sequence ID" value="CAI8614628.1"/>
    <property type="molecule type" value="Genomic_DNA"/>
</dbReference>
<gene>
    <name evidence="2" type="ORF">VFH_V138920</name>
</gene>
<dbReference type="PANTHER" id="PTHR31374:SF19">
    <property type="entry name" value="F8A24.8 PROTEIN"/>
    <property type="match status" value="1"/>
</dbReference>
<dbReference type="AlphaFoldDB" id="A0AAV1AZK0"/>
<dbReference type="GO" id="GO:0009733">
    <property type="term" value="P:response to auxin"/>
    <property type="evidence" value="ECO:0007669"/>
    <property type="project" value="InterPro"/>
</dbReference>
<dbReference type="Proteomes" id="UP001157006">
    <property type="component" value="Chromosome 5"/>
</dbReference>
<proteinExistence type="inferred from homology"/>
<keyword evidence="3" id="KW-1185">Reference proteome</keyword>
<evidence type="ECO:0008006" key="4">
    <source>
        <dbReference type="Google" id="ProtNLM"/>
    </source>
</evidence>
<dbReference type="PANTHER" id="PTHR31374">
    <property type="entry name" value="AUXIN-INDUCED PROTEIN-LIKE-RELATED"/>
    <property type="match status" value="1"/>
</dbReference>
<evidence type="ECO:0000313" key="3">
    <source>
        <dbReference type="Proteomes" id="UP001157006"/>
    </source>
</evidence>
<evidence type="ECO:0000256" key="1">
    <source>
        <dbReference type="ARBA" id="ARBA00006974"/>
    </source>
</evidence>
<dbReference type="Pfam" id="PF02519">
    <property type="entry name" value="Auxin_inducible"/>
    <property type="match status" value="1"/>
</dbReference>
<sequence>MEVTKKLRLKNLISKVLKGVLFLERSKVYVRVRSIGDDDEETATIVPEGYFVVIAMHGDERKRFVLELEYLRDSRFMKLLEEAKEEYGYQQEGAIAVPCRPQELEKIIENRCNTSL</sequence>
<comment type="similarity">
    <text evidence="1">Belongs to the ARG7 family.</text>
</comment>
<organism evidence="2 3">
    <name type="scientific">Vicia faba</name>
    <name type="common">Broad bean</name>
    <name type="synonym">Faba vulgaris</name>
    <dbReference type="NCBI Taxonomy" id="3906"/>
    <lineage>
        <taxon>Eukaryota</taxon>
        <taxon>Viridiplantae</taxon>
        <taxon>Streptophyta</taxon>
        <taxon>Embryophyta</taxon>
        <taxon>Tracheophyta</taxon>
        <taxon>Spermatophyta</taxon>
        <taxon>Magnoliopsida</taxon>
        <taxon>eudicotyledons</taxon>
        <taxon>Gunneridae</taxon>
        <taxon>Pentapetalae</taxon>
        <taxon>rosids</taxon>
        <taxon>fabids</taxon>
        <taxon>Fabales</taxon>
        <taxon>Fabaceae</taxon>
        <taxon>Papilionoideae</taxon>
        <taxon>50 kb inversion clade</taxon>
        <taxon>NPAAA clade</taxon>
        <taxon>Hologalegina</taxon>
        <taxon>IRL clade</taxon>
        <taxon>Fabeae</taxon>
        <taxon>Vicia</taxon>
    </lineage>
</organism>
<name>A0AAV1AZK0_VICFA</name>
<dbReference type="InterPro" id="IPR003676">
    <property type="entry name" value="SAUR_fam"/>
</dbReference>
<evidence type="ECO:0000313" key="2">
    <source>
        <dbReference type="EMBL" id="CAI8614628.1"/>
    </source>
</evidence>